<dbReference type="RefSeq" id="WP_235807165.1">
    <property type="nucleotide sequence ID" value="NZ_AZFY01000121.1"/>
</dbReference>
<dbReference type="AlphaFoldDB" id="A0A0R1VFE4"/>
<organism evidence="1 2">
    <name type="scientific">Lentilactobacillus farraginis DSM 18382 = JCM 14108</name>
    <dbReference type="NCBI Taxonomy" id="1423743"/>
    <lineage>
        <taxon>Bacteria</taxon>
        <taxon>Bacillati</taxon>
        <taxon>Bacillota</taxon>
        <taxon>Bacilli</taxon>
        <taxon>Lactobacillales</taxon>
        <taxon>Lactobacillaceae</taxon>
        <taxon>Lentilactobacillus</taxon>
    </lineage>
</organism>
<dbReference type="InterPro" id="IPR002347">
    <property type="entry name" value="SDR_fam"/>
</dbReference>
<dbReference type="Proteomes" id="UP000051966">
    <property type="component" value="Unassembled WGS sequence"/>
</dbReference>
<proteinExistence type="predicted"/>
<dbReference type="EMBL" id="AZFY01000121">
    <property type="protein sequence ID" value="KRM04270.1"/>
    <property type="molecule type" value="Genomic_DNA"/>
</dbReference>
<keyword evidence="2" id="KW-1185">Reference proteome</keyword>
<evidence type="ECO:0000313" key="1">
    <source>
        <dbReference type="EMBL" id="KRM04270.1"/>
    </source>
</evidence>
<accession>A0A0R1VFE4</accession>
<dbReference type="SUPFAM" id="SSF51735">
    <property type="entry name" value="NAD(P)-binding Rossmann-fold domains"/>
    <property type="match status" value="1"/>
</dbReference>
<dbReference type="PANTHER" id="PTHR43431:SF1">
    <property type="entry name" value="OS08G0476300 PROTEIN"/>
    <property type="match status" value="1"/>
</dbReference>
<dbReference type="Pfam" id="PF00106">
    <property type="entry name" value="adh_short"/>
    <property type="match status" value="1"/>
</dbReference>
<evidence type="ECO:0008006" key="3">
    <source>
        <dbReference type="Google" id="ProtNLM"/>
    </source>
</evidence>
<dbReference type="Gene3D" id="3.40.50.720">
    <property type="entry name" value="NAD(P)-binding Rossmann-like Domain"/>
    <property type="match status" value="1"/>
</dbReference>
<gene>
    <name evidence="1" type="ORF">FD41_GL000878</name>
</gene>
<name>A0A0R1VFE4_9LACO</name>
<dbReference type="InterPro" id="IPR036291">
    <property type="entry name" value="NAD(P)-bd_dom_sf"/>
</dbReference>
<sequence>MVLIGLGKSELGVKIIEKFSHEGFSIFLMGRNSAKLDIAQQNFKLKNIQITTKKIDLNDSTSIKHAFSTIENIDVLIYNAVARRNTDAKELSRKDVEKDFSITVGGAIDCIQESLTKLKASNGSVILTGGGVSLNPSVQNSSMSLDKAALRNYAFSLAKSLQDERVYVGTVTITKAIEEESANSSQKVSDVYWEIYNNKPDKFEVII</sequence>
<protein>
    <recommendedName>
        <fullName evidence="3">Short-chain dehydrogenase/reductase SDR</fullName>
    </recommendedName>
</protein>
<dbReference type="PATRIC" id="fig|1423743.5.peg.906"/>
<dbReference type="PANTHER" id="PTHR43431">
    <property type="entry name" value="OXIDOREDUCTASE, SHORT CHAIN DEHYDROGENASE/REDUCTASE FAMILY (AFU_ORTHOLOGUE AFUA_5G14000)"/>
    <property type="match status" value="1"/>
</dbReference>
<comment type="caution">
    <text evidence="1">The sequence shown here is derived from an EMBL/GenBank/DDBJ whole genome shotgun (WGS) entry which is preliminary data.</text>
</comment>
<reference evidence="1 2" key="1">
    <citation type="journal article" date="2015" name="Genome Announc.">
        <title>Expanding the biotechnology potential of lactobacilli through comparative genomics of 213 strains and associated genera.</title>
        <authorList>
            <person name="Sun Z."/>
            <person name="Harris H.M."/>
            <person name="McCann A."/>
            <person name="Guo C."/>
            <person name="Argimon S."/>
            <person name="Zhang W."/>
            <person name="Yang X."/>
            <person name="Jeffery I.B."/>
            <person name="Cooney J.C."/>
            <person name="Kagawa T.F."/>
            <person name="Liu W."/>
            <person name="Song Y."/>
            <person name="Salvetti E."/>
            <person name="Wrobel A."/>
            <person name="Rasinkangas P."/>
            <person name="Parkhill J."/>
            <person name="Rea M.C."/>
            <person name="O'Sullivan O."/>
            <person name="Ritari J."/>
            <person name="Douillard F.P."/>
            <person name="Paul Ross R."/>
            <person name="Yang R."/>
            <person name="Briner A.E."/>
            <person name="Felis G.E."/>
            <person name="de Vos W.M."/>
            <person name="Barrangou R."/>
            <person name="Klaenhammer T.R."/>
            <person name="Caufield P.W."/>
            <person name="Cui Y."/>
            <person name="Zhang H."/>
            <person name="O'Toole P.W."/>
        </authorList>
    </citation>
    <scope>NUCLEOTIDE SEQUENCE [LARGE SCALE GENOMIC DNA]</scope>
    <source>
        <strain evidence="1 2">DSM 18382</strain>
    </source>
</reference>
<evidence type="ECO:0000313" key="2">
    <source>
        <dbReference type="Proteomes" id="UP000051966"/>
    </source>
</evidence>